<reference evidence="4" key="1">
    <citation type="submission" date="2017-06" db="EMBL/GenBank/DDBJ databases">
        <authorList>
            <person name="Varghese N."/>
            <person name="Submissions S."/>
        </authorList>
    </citation>
    <scope>NUCLEOTIDE SEQUENCE [LARGE SCALE GENOMIC DNA]</scope>
    <source>
        <strain evidence="4">Ca-68</strain>
    </source>
</reference>
<dbReference type="Gene3D" id="3.30.450.380">
    <property type="match status" value="1"/>
</dbReference>
<dbReference type="CDD" id="cd01130">
    <property type="entry name" value="VirB11-like_ATPase"/>
    <property type="match status" value="1"/>
</dbReference>
<dbReference type="SUPFAM" id="SSF52540">
    <property type="entry name" value="P-loop containing nucleoside triphosphate hydrolases"/>
    <property type="match status" value="1"/>
</dbReference>
<dbReference type="OrthoDB" id="9810761at2"/>
<organism evidence="3 4">
    <name type="scientific">Methylobacillus rhizosphaerae</name>
    <dbReference type="NCBI Taxonomy" id="551994"/>
    <lineage>
        <taxon>Bacteria</taxon>
        <taxon>Pseudomonadati</taxon>
        <taxon>Pseudomonadota</taxon>
        <taxon>Betaproteobacteria</taxon>
        <taxon>Nitrosomonadales</taxon>
        <taxon>Methylophilaceae</taxon>
        <taxon>Methylobacillus</taxon>
    </lineage>
</organism>
<dbReference type="InterPro" id="IPR027417">
    <property type="entry name" value="P-loop_NTPase"/>
</dbReference>
<keyword evidence="4" id="KW-1185">Reference proteome</keyword>
<feature type="domain" description="Bacterial type II secretion system protein E" evidence="2">
    <location>
        <begin position="82"/>
        <end position="362"/>
    </location>
</feature>
<dbReference type="GO" id="GO:0016887">
    <property type="term" value="F:ATP hydrolysis activity"/>
    <property type="evidence" value="ECO:0007669"/>
    <property type="project" value="InterPro"/>
</dbReference>
<evidence type="ECO:0000313" key="4">
    <source>
        <dbReference type="Proteomes" id="UP000198305"/>
    </source>
</evidence>
<sequence>MMRISEYRYDLKTAEESQDTKLLLHEFLIAEIERDAVNLFEMSQQQMFTYVNSKIYKYVAEKQLVVSAFDLERLTEDMVDELAGFGPLEAMIRDDSINDILVNGARDIFIERKGKLEKTQMRFIDDEHVLRVIRRILAPLGRRVDEASPTVDARLPDGSRLNVVIPPLALNGPCMSIRKFRKSPILGSDLLAYGTLDSKMLSFLTNASKNRVNTMISGSTGAGKTTMLNFMSRSIPAGERIVTIEDAAELRLEHEHVVRLETRPQNLDGMGEVNAHDLVVNALRMRPDRIILGEVRSREVMDMLQAMNTGHEGCMSTIHANSASDALLRMETLAGLAGFQGAEATLRKMIAAALELIVQVTRLPNGKRRITSITEIIGIRDDRFVTNELFSYNPDLDVFVMSPTLPTNIKLREAMNAD</sequence>
<proteinExistence type="inferred from homology"/>
<name>A0A238YKB5_9PROT</name>
<dbReference type="Proteomes" id="UP000198305">
    <property type="component" value="Unassembled WGS sequence"/>
</dbReference>
<dbReference type="AlphaFoldDB" id="A0A238YKB5"/>
<comment type="similarity">
    <text evidence="1">Belongs to the GSP E family.</text>
</comment>
<accession>A0A238YKB5</accession>
<dbReference type="RefSeq" id="WP_089374810.1">
    <property type="nucleotide sequence ID" value="NZ_FZOA01000002.1"/>
</dbReference>
<evidence type="ECO:0000259" key="2">
    <source>
        <dbReference type="Pfam" id="PF00437"/>
    </source>
</evidence>
<dbReference type="PANTHER" id="PTHR30486:SF15">
    <property type="entry name" value="TYPE II_IV SECRETION SYSTEM ATPASE"/>
    <property type="match status" value="1"/>
</dbReference>
<dbReference type="InterPro" id="IPR050921">
    <property type="entry name" value="T4SS_GSP_E_ATPase"/>
</dbReference>
<dbReference type="InterPro" id="IPR001482">
    <property type="entry name" value="T2SS/T4SS_dom"/>
</dbReference>
<dbReference type="Pfam" id="PF00437">
    <property type="entry name" value="T2SSE"/>
    <property type="match status" value="1"/>
</dbReference>
<evidence type="ECO:0000256" key="1">
    <source>
        <dbReference type="ARBA" id="ARBA00006611"/>
    </source>
</evidence>
<evidence type="ECO:0000313" key="3">
    <source>
        <dbReference type="EMBL" id="SNR71490.1"/>
    </source>
</evidence>
<dbReference type="PANTHER" id="PTHR30486">
    <property type="entry name" value="TWITCHING MOTILITY PROTEIN PILT"/>
    <property type="match status" value="1"/>
</dbReference>
<gene>
    <name evidence="3" type="ORF">SAMN05192560_0670</name>
</gene>
<dbReference type="Gene3D" id="3.40.50.300">
    <property type="entry name" value="P-loop containing nucleotide triphosphate hydrolases"/>
    <property type="match status" value="1"/>
</dbReference>
<protein>
    <submittedName>
        <fullName evidence="3">Pilus assembly protein CpaF</fullName>
    </submittedName>
</protein>
<dbReference type="EMBL" id="FZOA01000002">
    <property type="protein sequence ID" value="SNR71490.1"/>
    <property type="molecule type" value="Genomic_DNA"/>
</dbReference>